<protein>
    <recommendedName>
        <fullName evidence="3">DUF362 domain-containing protein</fullName>
    </recommendedName>
</protein>
<evidence type="ECO:0000256" key="1">
    <source>
        <dbReference type="SAM" id="MobiDB-lite"/>
    </source>
</evidence>
<reference evidence="2" key="1">
    <citation type="submission" date="2016-08" db="EMBL/GenBank/DDBJ databases">
        <authorList>
            <person name="Seilhamer J.J."/>
        </authorList>
    </citation>
    <scope>NUCLEOTIDE SEQUENCE</scope>
    <source>
        <strain evidence="2">86</strain>
    </source>
</reference>
<evidence type="ECO:0000313" key="2">
    <source>
        <dbReference type="EMBL" id="SCM81006.1"/>
    </source>
</evidence>
<gene>
    <name evidence="2" type="ORF">KL86SPO_31185</name>
</gene>
<sequence>MTKVAVVKDDTQVVDQAMQELLAHLGGIEKYINPGDRVLVKPNMLEAADKASGINHPSGGSKGTQNLLRSNT</sequence>
<dbReference type="AlphaFoldDB" id="A0A212LU28"/>
<proteinExistence type="predicted"/>
<feature type="compositionally biased region" description="Polar residues" evidence="1">
    <location>
        <begin position="63"/>
        <end position="72"/>
    </location>
</feature>
<name>A0A212LU28_9FIRM</name>
<accession>A0A212LU28</accession>
<organism evidence="2">
    <name type="scientific">uncultured Sporomusa sp</name>
    <dbReference type="NCBI Taxonomy" id="307249"/>
    <lineage>
        <taxon>Bacteria</taxon>
        <taxon>Bacillati</taxon>
        <taxon>Bacillota</taxon>
        <taxon>Negativicutes</taxon>
        <taxon>Selenomonadales</taxon>
        <taxon>Sporomusaceae</taxon>
        <taxon>Sporomusa</taxon>
        <taxon>environmental samples</taxon>
    </lineage>
</organism>
<evidence type="ECO:0008006" key="3">
    <source>
        <dbReference type="Google" id="ProtNLM"/>
    </source>
</evidence>
<feature type="region of interest" description="Disordered" evidence="1">
    <location>
        <begin position="50"/>
        <end position="72"/>
    </location>
</feature>
<dbReference type="EMBL" id="FMJE01000003">
    <property type="protein sequence ID" value="SCM81006.1"/>
    <property type="molecule type" value="Genomic_DNA"/>
</dbReference>